<organism evidence="2 3">
    <name type="scientific">Acinetobacter pollinis</name>
    <dbReference type="NCBI Taxonomy" id="2605270"/>
    <lineage>
        <taxon>Bacteria</taxon>
        <taxon>Pseudomonadati</taxon>
        <taxon>Pseudomonadota</taxon>
        <taxon>Gammaproteobacteria</taxon>
        <taxon>Moraxellales</taxon>
        <taxon>Moraxellaceae</taxon>
        <taxon>Acinetobacter</taxon>
    </lineage>
</organism>
<evidence type="ECO:0000313" key="2">
    <source>
        <dbReference type="EMBL" id="MEB5476007.1"/>
    </source>
</evidence>
<evidence type="ECO:0000256" key="1">
    <source>
        <dbReference type="SAM" id="Phobius"/>
    </source>
</evidence>
<proteinExistence type="predicted"/>
<keyword evidence="1" id="KW-0812">Transmembrane</keyword>
<protein>
    <recommendedName>
        <fullName evidence="4">Holin</fullName>
    </recommendedName>
</protein>
<feature type="transmembrane region" description="Helical" evidence="1">
    <location>
        <begin position="41"/>
        <end position="65"/>
    </location>
</feature>
<keyword evidence="1" id="KW-0472">Membrane</keyword>
<evidence type="ECO:0000313" key="3">
    <source>
        <dbReference type="Proteomes" id="UP001339883"/>
    </source>
</evidence>
<evidence type="ECO:0008006" key="4">
    <source>
        <dbReference type="Google" id="ProtNLM"/>
    </source>
</evidence>
<dbReference type="RefSeq" id="WP_325774593.1">
    <property type="nucleotide sequence ID" value="NZ_VTDN01000002.1"/>
</dbReference>
<keyword evidence="3" id="KW-1185">Reference proteome</keyword>
<gene>
    <name evidence="2" type="ORF">I2F25_02860</name>
</gene>
<sequence>MTDRQQLVDTANTVFTNKTTLTGGITTTGASLVSAIAQLDIVAKIGISIALLSLAFTVFSFLMNWRYKYKEDQYKQNQDQRAEQWHQLEMQRLLKEVEDQKDEK</sequence>
<dbReference type="EMBL" id="VTDN01000002">
    <property type="protein sequence ID" value="MEB5476007.1"/>
    <property type="molecule type" value="Genomic_DNA"/>
</dbReference>
<dbReference type="Proteomes" id="UP001339883">
    <property type="component" value="Unassembled WGS sequence"/>
</dbReference>
<name>A0ABU6DQ64_9GAMM</name>
<keyword evidence="1" id="KW-1133">Transmembrane helix</keyword>
<comment type="caution">
    <text evidence="2">The sequence shown here is derived from an EMBL/GenBank/DDBJ whole genome shotgun (WGS) entry which is preliminary data.</text>
</comment>
<accession>A0ABU6DQ64</accession>
<reference evidence="2 3" key="1">
    <citation type="submission" date="2019-08" db="EMBL/GenBank/DDBJ databases">
        <title>Five species of Acinetobacter isolated from floral nectar and animal pollinators.</title>
        <authorList>
            <person name="Hendry T.A."/>
        </authorList>
    </citation>
    <scope>NUCLEOTIDE SEQUENCE [LARGE SCALE GENOMIC DNA]</scope>
    <source>
        <strain evidence="2 3">MD18.27</strain>
    </source>
</reference>